<organism evidence="2 3">
    <name type="scientific">Candidatus Ozemobacter sibiricus</name>
    <dbReference type="NCBI Taxonomy" id="2268124"/>
    <lineage>
        <taxon>Bacteria</taxon>
        <taxon>Candidatus Ozemobacteria</taxon>
        <taxon>Candidatus Ozemobacterales</taxon>
        <taxon>Candidatus Ozemobacteraceae</taxon>
        <taxon>Candidatus Ozemobacter</taxon>
    </lineage>
</organism>
<name>A0A367ZTZ7_9BACT</name>
<evidence type="ECO:0000313" key="3">
    <source>
        <dbReference type="Proteomes" id="UP000252355"/>
    </source>
</evidence>
<sequence>MKAVEVMKATGQMVGRLGILQGGSTSPPKPVADRLASTPPRAGQPALPPPLAQDIKNAMQEVIDRLVREGKRLPGQGVVKGVFNNALGNNRCFEQAEILQKELQDRFGEGGRRGYSFRIGTYAGEGHEANGHYWGNAIPADRSPTILILGPWANTVTTAPNYGANPVVIKGRPAWAWEALLHLIGGE</sequence>
<gene>
    <name evidence="2" type="ORF">OZSIB_0759</name>
</gene>
<dbReference type="EMBL" id="QOQW01000001">
    <property type="protein sequence ID" value="RCK81625.1"/>
    <property type="molecule type" value="Genomic_DNA"/>
</dbReference>
<comment type="caution">
    <text evidence="2">The sequence shown here is derived from an EMBL/GenBank/DDBJ whole genome shotgun (WGS) entry which is preliminary data.</text>
</comment>
<evidence type="ECO:0000313" key="2">
    <source>
        <dbReference type="EMBL" id="RCK81625.1"/>
    </source>
</evidence>
<accession>A0A367ZTZ7</accession>
<feature type="region of interest" description="Disordered" evidence="1">
    <location>
        <begin position="17"/>
        <end position="50"/>
    </location>
</feature>
<reference evidence="2 3" key="1">
    <citation type="submission" date="2018-05" db="EMBL/GenBank/DDBJ databases">
        <title>A metagenomic window into the 2 km-deep terrestrial subsurface aquifer revealed taxonomically and functionally diverse microbial community comprising novel uncultured bacterial lineages.</title>
        <authorList>
            <person name="Kadnikov V.V."/>
            <person name="Mardanov A.V."/>
            <person name="Beletsky A.V."/>
            <person name="Banks D."/>
            <person name="Pimenov N.V."/>
            <person name="Frank Y.A."/>
            <person name="Karnachuk O.V."/>
            <person name="Ravin N.V."/>
        </authorList>
    </citation>
    <scope>NUCLEOTIDE SEQUENCE [LARGE SCALE GENOMIC DNA]</scope>
    <source>
        <strain evidence="2">BY5</strain>
    </source>
</reference>
<dbReference type="Proteomes" id="UP000252355">
    <property type="component" value="Unassembled WGS sequence"/>
</dbReference>
<protein>
    <submittedName>
        <fullName evidence="2">Uncharacterized protein</fullName>
    </submittedName>
</protein>
<proteinExistence type="predicted"/>
<evidence type="ECO:0000256" key="1">
    <source>
        <dbReference type="SAM" id="MobiDB-lite"/>
    </source>
</evidence>
<dbReference type="AlphaFoldDB" id="A0A367ZTZ7"/>